<dbReference type="PANTHER" id="PTHR35011:SF4">
    <property type="entry name" value="SLL1102 PROTEIN"/>
    <property type="match status" value="1"/>
</dbReference>
<protein>
    <recommendedName>
        <fullName evidence="9">TRAP transporter small permease protein</fullName>
    </recommendedName>
</protein>
<evidence type="ECO:0000259" key="10">
    <source>
        <dbReference type="Pfam" id="PF04290"/>
    </source>
</evidence>
<comment type="subunit">
    <text evidence="9">The complex comprises the extracytoplasmic solute receptor protein and the two transmembrane proteins.</text>
</comment>
<keyword evidence="7 9" id="KW-0472">Membrane</keyword>
<name>A0ABS8KVM2_9HYPH</name>
<evidence type="ECO:0000256" key="7">
    <source>
        <dbReference type="ARBA" id="ARBA00023136"/>
    </source>
</evidence>
<keyword evidence="3" id="KW-1003">Cell membrane</keyword>
<evidence type="ECO:0000256" key="2">
    <source>
        <dbReference type="ARBA" id="ARBA00022448"/>
    </source>
</evidence>
<dbReference type="EMBL" id="JAJISD010000005">
    <property type="protein sequence ID" value="MCC8430119.1"/>
    <property type="molecule type" value="Genomic_DNA"/>
</dbReference>
<dbReference type="Pfam" id="PF04290">
    <property type="entry name" value="DctQ"/>
    <property type="match status" value="1"/>
</dbReference>
<proteinExistence type="inferred from homology"/>
<comment type="similarity">
    <text evidence="8 9">Belongs to the TRAP transporter small permease family.</text>
</comment>
<feature type="domain" description="Tripartite ATP-independent periplasmic transporters DctQ component" evidence="10">
    <location>
        <begin position="29"/>
        <end position="160"/>
    </location>
</feature>
<dbReference type="RefSeq" id="WP_230551305.1">
    <property type="nucleotide sequence ID" value="NZ_JAJISD010000005.1"/>
</dbReference>
<gene>
    <name evidence="11" type="ORF">LJ725_14180</name>
</gene>
<dbReference type="Proteomes" id="UP001198862">
    <property type="component" value="Unassembled WGS sequence"/>
</dbReference>
<keyword evidence="6 9" id="KW-1133">Transmembrane helix</keyword>
<evidence type="ECO:0000256" key="3">
    <source>
        <dbReference type="ARBA" id="ARBA00022475"/>
    </source>
</evidence>
<evidence type="ECO:0000256" key="8">
    <source>
        <dbReference type="ARBA" id="ARBA00038436"/>
    </source>
</evidence>
<dbReference type="PANTHER" id="PTHR35011">
    <property type="entry name" value="2,3-DIKETO-L-GULONATE TRAP TRANSPORTER SMALL PERMEASE PROTEIN YIAM"/>
    <property type="match status" value="1"/>
</dbReference>
<feature type="transmembrane region" description="Helical" evidence="9">
    <location>
        <begin position="92"/>
        <end position="117"/>
    </location>
</feature>
<feature type="transmembrane region" description="Helical" evidence="9">
    <location>
        <begin position="137"/>
        <end position="159"/>
    </location>
</feature>
<evidence type="ECO:0000313" key="12">
    <source>
        <dbReference type="Proteomes" id="UP001198862"/>
    </source>
</evidence>
<reference evidence="11 12" key="1">
    <citation type="submission" date="2021-11" db="EMBL/GenBank/DDBJ databases">
        <authorList>
            <person name="Lee D.-H."/>
            <person name="Kim S.-B."/>
        </authorList>
    </citation>
    <scope>NUCLEOTIDE SEQUENCE [LARGE SCALE GENOMIC DNA]</scope>
    <source>
        <strain evidence="11 12">KCTC 52223</strain>
    </source>
</reference>
<keyword evidence="4 9" id="KW-0997">Cell inner membrane</keyword>
<dbReference type="InterPro" id="IPR007387">
    <property type="entry name" value="TRAP_DctQ"/>
</dbReference>
<evidence type="ECO:0000313" key="11">
    <source>
        <dbReference type="EMBL" id="MCC8430119.1"/>
    </source>
</evidence>
<keyword evidence="5 9" id="KW-0812">Transmembrane</keyword>
<comment type="subcellular location">
    <subcellularLocation>
        <location evidence="1 9">Cell inner membrane</location>
        <topology evidence="1 9">Multi-pass membrane protein</topology>
    </subcellularLocation>
</comment>
<keyword evidence="2 9" id="KW-0813">Transport</keyword>
<organism evidence="11 12">
    <name type="scientific">Reyranella aquatilis</name>
    <dbReference type="NCBI Taxonomy" id="2035356"/>
    <lineage>
        <taxon>Bacteria</taxon>
        <taxon>Pseudomonadati</taxon>
        <taxon>Pseudomonadota</taxon>
        <taxon>Alphaproteobacteria</taxon>
        <taxon>Hyphomicrobiales</taxon>
        <taxon>Reyranellaceae</taxon>
        <taxon>Reyranella</taxon>
    </lineage>
</organism>
<evidence type="ECO:0000256" key="5">
    <source>
        <dbReference type="ARBA" id="ARBA00022692"/>
    </source>
</evidence>
<accession>A0ABS8KVM2</accession>
<evidence type="ECO:0000256" key="1">
    <source>
        <dbReference type="ARBA" id="ARBA00004429"/>
    </source>
</evidence>
<keyword evidence="12" id="KW-1185">Reference proteome</keyword>
<comment type="caution">
    <text evidence="11">The sequence shown here is derived from an EMBL/GenBank/DDBJ whole genome shotgun (WGS) entry which is preliminary data.</text>
</comment>
<evidence type="ECO:0000256" key="4">
    <source>
        <dbReference type="ARBA" id="ARBA00022519"/>
    </source>
</evidence>
<evidence type="ECO:0000256" key="9">
    <source>
        <dbReference type="RuleBase" id="RU369079"/>
    </source>
</evidence>
<comment type="function">
    <text evidence="9">Part of the tripartite ATP-independent periplasmic (TRAP) transport system.</text>
</comment>
<dbReference type="InterPro" id="IPR055348">
    <property type="entry name" value="DctQ"/>
</dbReference>
<evidence type="ECO:0000256" key="6">
    <source>
        <dbReference type="ARBA" id="ARBA00022989"/>
    </source>
</evidence>
<feature type="transmembrane region" description="Helical" evidence="9">
    <location>
        <begin position="55"/>
        <end position="71"/>
    </location>
</feature>
<sequence length="182" mass="19818">MSVIGACRTLERGIIWLGALVAWMTLIPLIAVSVYDMIGRQFFNVGSTRLQELEWHFFLAVVMLSLGYAYLHNAHVRIDILRDRFAPRTSASIELLGCLLVLVPFCTVLIVYAGQFALDSFVQMEGARAALGLPMRWIIKSCLPIGGLLLLLAGLSVAIRNAMFLAGRATGPAPTSGALQRG</sequence>
<feature type="transmembrane region" description="Helical" evidence="9">
    <location>
        <begin position="14"/>
        <end position="35"/>
    </location>
</feature>